<dbReference type="Proteomes" id="UP000054495">
    <property type="component" value="Unassembled WGS sequence"/>
</dbReference>
<dbReference type="Gene3D" id="3.40.720.10">
    <property type="entry name" value="Alkaline Phosphatase, subunit A"/>
    <property type="match status" value="1"/>
</dbReference>
<protein>
    <submittedName>
        <fullName evidence="3">Type I phosphodiesterase / nucleotide pyrophosphatase</fullName>
    </submittedName>
</protein>
<keyword evidence="2" id="KW-1133">Transmembrane helix</keyword>
<dbReference type="InterPro" id="IPR002591">
    <property type="entry name" value="Phosphodiest/P_Trfase"/>
</dbReference>
<accession>A0A0D6MB66</accession>
<dbReference type="CDD" id="cd16018">
    <property type="entry name" value="Enpp"/>
    <property type="match status" value="1"/>
</dbReference>
<evidence type="ECO:0000313" key="3">
    <source>
        <dbReference type="EMBL" id="EPB80081.1"/>
    </source>
</evidence>
<keyword evidence="2" id="KW-0472">Membrane</keyword>
<keyword evidence="4" id="KW-1185">Reference proteome</keyword>
<evidence type="ECO:0000256" key="1">
    <source>
        <dbReference type="SAM" id="MobiDB-lite"/>
    </source>
</evidence>
<dbReference type="PANTHER" id="PTHR10151:SF114">
    <property type="entry name" value="ECTONUCLEOTIDE PYROPHOSPHATASE_PHOSPHODIESTERASE C27A7.3"/>
    <property type="match status" value="1"/>
</dbReference>
<proteinExistence type="predicted"/>
<organism evidence="3 4">
    <name type="scientific">Ancylostoma ceylanicum</name>
    <dbReference type="NCBI Taxonomy" id="53326"/>
    <lineage>
        <taxon>Eukaryota</taxon>
        <taxon>Metazoa</taxon>
        <taxon>Ecdysozoa</taxon>
        <taxon>Nematoda</taxon>
        <taxon>Chromadorea</taxon>
        <taxon>Rhabditida</taxon>
        <taxon>Rhabditina</taxon>
        <taxon>Rhabditomorpha</taxon>
        <taxon>Strongyloidea</taxon>
        <taxon>Ancylostomatidae</taxon>
        <taxon>Ancylostomatinae</taxon>
        <taxon>Ancylostoma</taxon>
    </lineage>
</organism>
<sequence length="659" mass="73657">MHVIQICFVKVKKSKEATQNTKDGKGNTKKKKGDATKTSTTTGTKTSTTGTSKSKSSSKKRRILLLGGAILLIGVLVAVALIMVFMKSPAPKGKKAHAKTSPTTPGTTTKKMPPCTCICNRSNMMEPHPPLVVISLDGYAKKYLSRKLQPTFDKIAECGVTAEAVYSTFPSTTFVNHYTLATGLHGGHHGIVHNVIYDLSVSPEPKYLGKNLLDGFYKKEPIWSYYKRHWKKKVGTYSWVGSQHNSTHYLQPDYMIEYTDNSKADDVLQQVVDWLKMDSSDRPGLIMAYISEPDETGHKTKGPELDKTLTNLDESLENFLQKLKKDGLLCCVNIVIVSDHGMAETKDFFVLDHYFRLDGLILLGGTPTHIFKGNSTLSEKEMMEALTCKGADFIRVFTKSTMPLRLHFTNSTRIGDLVLIPRKDIRIMRNEEEVEKNEMCCAHGFDYITPDIHTIMFAQGPSFKKNVVLPPFQMVEYMNLWRKLLKLPQMETDGEPAFMDLALNTQDEYLKAGKPIPDIRKCSNPTSLDSAKLDKICGKCSADDKSAFQNWAKCDVGGVSTAIVLQSKISQLCFLAGCNDMALIRNSAEEAYTVTLLEVYSNDDNEQLLTSNCTYNILKPKEKCGHLLANEYNLMTPWKAGFFKGLYSESCDLVRNQPV</sequence>
<dbReference type="SUPFAM" id="SSF53649">
    <property type="entry name" value="Alkaline phosphatase-like"/>
    <property type="match status" value="1"/>
</dbReference>
<gene>
    <name evidence="3" type="ORF">ANCCEY_00904</name>
</gene>
<feature type="region of interest" description="Disordered" evidence="1">
    <location>
        <begin position="14"/>
        <end position="58"/>
    </location>
</feature>
<dbReference type="GO" id="GO:0016529">
    <property type="term" value="C:sarcoplasmic reticulum"/>
    <property type="evidence" value="ECO:0007669"/>
    <property type="project" value="TreeGrafter"/>
</dbReference>
<keyword evidence="2" id="KW-0812">Transmembrane</keyword>
<feature type="transmembrane region" description="Helical" evidence="2">
    <location>
        <begin position="63"/>
        <end position="86"/>
    </location>
</feature>
<reference evidence="3 4" key="1">
    <citation type="submission" date="2013-05" db="EMBL/GenBank/DDBJ databases">
        <title>Draft genome of the parasitic nematode Anyclostoma ceylanicum.</title>
        <authorList>
            <person name="Mitreva M."/>
        </authorList>
    </citation>
    <scope>NUCLEOTIDE SEQUENCE [LARGE SCALE GENOMIC DNA]</scope>
</reference>
<name>A0A0D6MB66_9BILA</name>
<dbReference type="EMBL" id="KE124785">
    <property type="protein sequence ID" value="EPB80081.1"/>
    <property type="molecule type" value="Genomic_DNA"/>
</dbReference>
<feature type="compositionally biased region" description="Low complexity" evidence="1">
    <location>
        <begin position="36"/>
        <end position="55"/>
    </location>
</feature>
<dbReference type="InterPro" id="IPR017850">
    <property type="entry name" value="Alkaline_phosphatase_core_sf"/>
</dbReference>
<dbReference type="PANTHER" id="PTHR10151">
    <property type="entry name" value="ECTONUCLEOTIDE PYROPHOSPHATASE/PHOSPHODIESTERASE"/>
    <property type="match status" value="1"/>
</dbReference>
<dbReference type="GO" id="GO:0031674">
    <property type="term" value="C:I band"/>
    <property type="evidence" value="ECO:0007669"/>
    <property type="project" value="TreeGrafter"/>
</dbReference>
<dbReference type="AlphaFoldDB" id="A0A0D6MB66"/>
<evidence type="ECO:0000313" key="4">
    <source>
        <dbReference type="Proteomes" id="UP000054495"/>
    </source>
</evidence>
<dbReference type="GO" id="GO:0055120">
    <property type="term" value="C:striated muscle dense body"/>
    <property type="evidence" value="ECO:0007669"/>
    <property type="project" value="TreeGrafter"/>
</dbReference>
<dbReference type="Pfam" id="PF01663">
    <property type="entry name" value="Phosphodiest"/>
    <property type="match status" value="1"/>
</dbReference>
<dbReference type="Gene3D" id="3.30.1360.180">
    <property type="match status" value="1"/>
</dbReference>
<evidence type="ECO:0000256" key="2">
    <source>
        <dbReference type="SAM" id="Phobius"/>
    </source>
</evidence>